<dbReference type="EC" id="1.2.1.84" evidence="1"/>
<dbReference type="SUPFAM" id="SSF51735">
    <property type="entry name" value="NAD(P)-binding Rossmann-fold domains"/>
    <property type="match status" value="1"/>
</dbReference>
<comment type="similarity">
    <text evidence="1">Belongs to the fatty acyl-CoA reductase family.</text>
</comment>
<sequence length="341" mass="38726">MMKSTPNNNIVQWHYVPPSLFDVFLCRGCVYKHTSSHTHDTQTRNNNLWITQSCFVRESNLPHVAWLTVASRLVQGEGKLFDLTVQFRLPFIWGENHPMTSPALGEARRSIRLLLIKTTPPIAAAHGYLKHQRRYQCVAGFLGVRNLRVVVRESRMGEDWKGGERCYQTSVNCSLVEYKHPAADYLAVAMVPRPVSPSPAEPLVPRFYAGRSILITGATGFMGKVLVERILATCPDVGRLHLLMRDKKGHSPQKRLAQLKQSQVFDKVRARNHRQLDKLCVVSGDVSKPQLGMDADAIAQLREDFLLCRVCAFTNIQVHMHMTPRNRTRYTLHGSQLPRNV</sequence>
<protein>
    <recommendedName>
        <fullName evidence="1">Fatty acyl-CoA reductase</fullName>
        <ecNumber evidence="1">1.2.1.84</ecNumber>
    </recommendedName>
</protein>
<keyword evidence="1" id="KW-0560">Oxidoreductase</keyword>
<dbReference type="AlphaFoldDB" id="A0A2H1WHB3"/>
<dbReference type="InterPro" id="IPR013120">
    <property type="entry name" value="FAR_NAD-bd"/>
</dbReference>
<keyword evidence="1" id="KW-0444">Lipid biosynthesis</keyword>
<proteinExistence type="inferred from homology"/>
<keyword evidence="1" id="KW-0443">Lipid metabolism</keyword>
<dbReference type="GO" id="GO:0035336">
    <property type="term" value="P:long-chain fatty-acyl-CoA metabolic process"/>
    <property type="evidence" value="ECO:0007669"/>
    <property type="project" value="TreeGrafter"/>
</dbReference>
<comment type="function">
    <text evidence="1">Catalyzes the reduction of fatty acyl-CoA to fatty alcohols.</text>
</comment>
<dbReference type="PANTHER" id="PTHR11011:SF45">
    <property type="entry name" value="FATTY ACYL-COA REDUCTASE CG8306-RELATED"/>
    <property type="match status" value="1"/>
</dbReference>
<dbReference type="GO" id="GO:0102965">
    <property type="term" value="F:alcohol-forming long-chain fatty acyl-CoA reductase activity"/>
    <property type="evidence" value="ECO:0007669"/>
    <property type="project" value="UniProtKB-EC"/>
</dbReference>
<dbReference type="Gene3D" id="3.40.50.720">
    <property type="entry name" value="NAD(P)-binding Rossmann-like Domain"/>
    <property type="match status" value="1"/>
</dbReference>
<accession>A0A2H1WHB3</accession>
<reference evidence="3" key="1">
    <citation type="submission" date="2016-07" db="EMBL/GenBank/DDBJ databases">
        <authorList>
            <person name="Bretaudeau A."/>
        </authorList>
    </citation>
    <scope>NUCLEOTIDE SEQUENCE</scope>
    <source>
        <strain evidence="3">Rice</strain>
        <tissue evidence="3">Whole body</tissue>
    </source>
</reference>
<dbReference type="EMBL" id="ODYU01008679">
    <property type="protein sequence ID" value="SOQ52461.1"/>
    <property type="molecule type" value="Genomic_DNA"/>
</dbReference>
<name>A0A2H1WHB3_SPOFR</name>
<evidence type="ECO:0000259" key="2">
    <source>
        <dbReference type="Pfam" id="PF07993"/>
    </source>
</evidence>
<dbReference type="GO" id="GO:0080019">
    <property type="term" value="F:alcohol-forming very long-chain fatty acyl-CoA reductase activity"/>
    <property type="evidence" value="ECO:0007669"/>
    <property type="project" value="InterPro"/>
</dbReference>
<gene>
    <name evidence="3" type="ORF">SFRICE_014125</name>
</gene>
<dbReference type="InterPro" id="IPR036291">
    <property type="entry name" value="NAD(P)-bd_dom_sf"/>
</dbReference>
<evidence type="ECO:0000256" key="1">
    <source>
        <dbReference type="RuleBase" id="RU363097"/>
    </source>
</evidence>
<dbReference type="GO" id="GO:0005777">
    <property type="term" value="C:peroxisome"/>
    <property type="evidence" value="ECO:0007669"/>
    <property type="project" value="TreeGrafter"/>
</dbReference>
<evidence type="ECO:0000313" key="3">
    <source>
        <dbReference type="EMBL" id="SOQ52461.1"/>
    </source>
</evidence>
<organism evidence="3">
    <name type="scientific">Spodoptera frugiperda</name>
    <name type="common">Fall armyworm</name>
    <dbReference type="NCBI Taxonomy" id="7108"/>
    <lineage>
        <taxon>Eukaryota</taxon>
        <taxon>Metazoa</taxon>
        <taxon>Ecdysozoa</taxon>
        <taxon>Arthropoda</taxon>
        <taxon>Hexapoda</taxon>
        <taxon>Insecta</taxon>
        <taxon>Pterygota</taxon>
        <taxon>Neoptera</taxon>
        <taxon>Endopterygota</taxon>
        <taxon>Lepidoptera</taxon>
        <taxon>Glossata</taxon>
        <taxon>Ditrysia</taxon>
        <taxon>Noctuoidea</taxon>
        <taxon>Noctuidae</taxon>
        <taxon>Amphipyrinae</taxon>
        <taxon>Spodoptera</taxon>
    </lineage>
</organism>
<comment type="catalytic activity">
    <reaction evidence="1">
        <text>a long-chain fatty acyl-CoA + 2 NADPH + 2 H(+) = a long-chain primary fatty alcohol + 2 NADP(+) + CoA</text>
        <dbReference type="Rhea" id="RHEA:52716"/>
        <dbReference type="ChEBI" id="CHEBI:15378"/>
        <dbReference type="ChEBI" id="CHEBI:57287"/>
        <dbReference type="ChEBI" id="CHEBI:57783"/>
        <dbReference type="ChEBI" id="CHEBI:58349"/>
        <dbReference type="ChEBI" id="CHEBI:77396"/>
        <dbReference type="ChEBI" id="CHEBI:83139"/>
        <dbReference type="EC" id="1.2.1.84"/>
    </reaction>
</comment>
<dbReference type="InterPro" id="IPR026055">
    <property type="entry name" value="FAR"/>
</dbReference>
<keyword evidence="1" id="KW-0521">NADP</keyword>
<feature type="domain" description="Thioester reductase (TE)" evidence="2">
    <location>
        <begin position="215"/>
        <end position="304"/>
    </location>
</feature>
<dbReference type="Pfam" id="PF07993">
    <property type="entry name" value="NAD_binding_4"/>
    <property type="match status" value="1"/>
</dbReference>
<dbReference type="PANTHER" id="PTHR11011">
    <property type="entry name" value="MALE STERILITY PROTEIN 2-RELATED"/>
    <property type="match status" value="1"/>
</dbReference>